<evidence type="ECO:0000256" key="8">
    <source>
        <dbReference type="ARBA" id="ARBA00022989"/>
    </source>
</evidence>
<keyword evidence="14" id="KW-1185">Reference proteome</keyword>
<keyword evidence="4 11" id="KW-0812">Transmembrane</keyword>
<evidence type="ECO:0000256" key="7">
    <source>
        <dbReference type="ARBA" id="ARBA00022967"/>
    </source>
</evidence>
<dbReference type="SUPFAM" id="SSF81665">
    <property type="entry name" value="Calcium ATPase, transmembrane domain M"/>
    <property type="match status" value="1"/>
</dbReference>
<dbReference type="InterPro" id="IPR004014">
    <property type="entry name" value="ATPase_P-typ_cation-transptr_N"/>
</dbReference>
<sequence length="861" mass="91947">MTAVTGLRAEEAARLLAMDGPNTLPQVQTDPRWRRFAAEFTHFFALLLWVAAALAFVAGMPQLGVAVIVVVIINGVFAFAQEARAERAASKLRAMLPAHVMVRRDGRPMKVEAAQVVRGDVVLLTAGDRIPGDLEFSVAEACTVDESMLSGESEPVAKHPGDVGYGGTFLVNGNAEALVTATGRRTRLADIASLTAEARPPQSPLHKELRRVVRIISAVALSFGGLFFAVSLLAGTSWRDAFLFAVGVSVALIPEGLLPTVTLSLAMGAQRMAGRNALVRHLEAVETLGSTTFICTDKTGTLTQNRMSAVEVWTPDGMVRLRGEGYTPTAEIIGGEAAVQRARRLARAARAASRGRAVLQKGQWSADGDPMEAALDALARRLADAQDLDDDQVQFRWTFDPVRRRESVAVGSELLVKGAPENVLPLCVPSTDLRTCSSALEDMAGRGLRVLAVAERTLPGTGLVERWPDEPGQYEQHLTLLGLVGLHDPPRESVAEALQKARMAGIKVAMVTGDHPTTAAAIAAEIGLLRPDRTVVEGKDLPDDGHLLGALLDHDGAVISRVSPEQKLRVARALQLRGHVLAMTGDGVNDGPALQEADIGVAMGASGTDVAREAADLVLLDDDFATIIAAVEQGRATYANIRRFLTYHLTDNVAELTPFVVWALSGGNFPLALGVMQILFLDIGTDLLPALALGSERAGPRILQRPPERRHLMDSALMIRVFAILGPVEAVCEMAAFTVTLWLAGWRPGFPFPDVGVLAAASGAAFTTVVLAQWANAFACRSESVPPWRLGWATNRLLLWAVAVELLALIAFLFIGPVAAMLGHAPPTVAGLLTGLLAIPAVLFADYLYKRIRHRHRGAVV</sequence>
<dbReference type="PANTHER" id="PTHR43294:SF21">
    <property type="entry name" value="CATION TRANSPORTING ATPASE"/>
    <property type="match status" value="1"/>
</dbReference>
<dbReference type="SFLD" id="SFLDG00002">
    <property type="entry name" value="C1.7:_P-type_atpase_like"/>
    <property type="match status" value="1"/>
</dbReference>
<feature type="transmembrane region" description="Helical" evidence="11">
    <location>
        <begin position="36"/>
        <end position="57"/>
    </location>
</feature>
<organism evidence="13 14">
    <name type="scientific">Arthrobacter sulfonylureivorans</name>
    <dbReference type="NCBI Taxonomy" id="2486855"/>
    <lineage>
        <taxon>Bacteria</taxon>
        <taxon>Bacillati</taxon>
        <taxon>Actinomycetota</taxon>
        <taxon>Actinomycetes</taxon>
        <taxon>Micrococcales</taxon>
        <taxon>Micrococcaceae</taxon>
        <taxon>Arthrobacter</taxon>
    </lineage>
</organism>
<comment type="subcellular location">
    <subcellularLocation>
        <location evidence="1">Cell membrane</location>
        <topology evidence="1">Multi-pass membrane protein</topology>
    </subcellularLocation>
</comment>
<dbReference type="InterPro" id="IPR018303">
    <property type="entry name" value="ATPase_P-typ_P_site"/>
</dbReference>
<keyword evidence="8 11" id="KW-1133">Transmembrane helix</keyword>
<evidence type="ECO:0000256" key="1">
    <source>
        <dbReference type="ARBA" id="ARBA00004651"/>
    </source>
</evidence>
<feature type="transmembrane region" description="Helical" evidence="11">
    <location>
        <begin position="63"/>
        <end position="80"/>
    </location>
</feature>
<name>A0ABY3W7I5_9MICC</name>
<dbReference type="SFLD" id="SFLDF00027">
    <property type="entry name" value="p-type_atpase"/>
    <property type="match status" value="1"/>
</dbReference>
<dbReference type="InterPro" id="IPR006068">
    <property type="entry name" value="ATPase_P-typ_cation-transptr_C"/>
</dbReference>
<dbReference type="EMBL" id="CP093326">
    <property type="protein sequence ID" value="UNK44266.1"/>
    <property type="molecule type" value="Genomic_DNA"/>
</dbReference>
<feature type="transmembrane region" description="Helical" evidence="11">
    <location>
        <begin position="828"/>
        <end position="849"/>
    </location>
</feature>
<dbReference type="InterPro" id="IPR008250">
    <property type="entry name" value="ATPase_P-typ_transduc_dom_A_sf"/>
</dbReference>
<dbReference type="Gene3D" id="1.20.1110.10">
    <property type="entry name" value="Calcium-transporting ATPase, transmembrane domain"/>
    <property type="match status" value="1"/>
</dbReference>
<comment type="similarity">
    <text evidence="2">Belongs to the cation transport ATPase (P-type) (TC 3.A.3) family. Type IIA subfamily.</text>
</comment>
<feature type="transmembrane region" description="Helical" evidence="11">
    <location>
        <begin position="212"/>
        <end position="235"/>
    </location>
</feature>
<dbReference type="InterPro" id="IPR023299">
    <property type="entry name" value="ATPase_P-typ_cyto_dom_N"/>
</dbReference>
<evidence type="ECO:0000256" key="5">
    <source>
        <dbReference type="ARBA" id="ARBA00022741"/>
    </source>
</evidence>
<dbReference type="SFLD" id="SFLDS00003">
    <property type="entry name" value="Haloacid_Dehalogenase"/>
    <property type="match status" value="1"/>
</dbReference>
<evidence type="ECO:0000256" key="2">
    <source>
        <dbReference type="ARBA" id="ARBA00005675"/>
    </source>
</evidence>
<dbReference type="SUPFAM" id="SSF56784">
    <property type="entry name" value="HAD-like"/>
    <property type="match status" value="1"/>
</dbReference>
<dbReference type="SMART" id="SM00831">
    <property type="entry name" value="Cation_ATPase_N"/>
    <property type="match status" value="1"/>
</dbReference>
<evidence type="ECO:0000313" key="13">
    <source>
        <dbReference type="EMBL" id="UNK44266.1"/>
    </source>
</evidence>
<dbReference type="PROSITE" id="PS00154">
    <property type="entry name" value="ATPASE_E1_E2"/>
    <property type="match status" value="1"/>
</dbReference>
<dbReference type="InterPro" id="IPR023214">
    <property type="entry name" value="HAD_sf"/>
</dbReference>
<dbReference type="InterPro" id="IPR001757">
    <property type="entry name" value="P_typ_ATPase"/>
</dbReference>
<keyword evidence="6" id="KW-0067">ATP-binding</keyword>
<dbReference type="InterPro" id="IPR059000">
    <property type="entry name" value="ATPase_P-type_domA"/>
</dbReference>
<evidence type="ECO:0000313" key="14">
    <source>
        <dbReference type="Proteomes" id="UP000829069"/>
    </source>
</evidence>
<dbReference type="Gene3D" id="2.70.150.10">
    <property type="entry name" value="Calcium-transporting ATPase, cytoplasmic transduction domain A"/>
    <property type="match status" value="1"/>
</dbReference>
<keyword evidence="5" id="KW-0547">Nucleotide-binding</keyword>
<evidence type="ECO:0000256" key="11">
    <source>
        <dbReference type="SAM" id="Phobius"/>
    </source>
</evidence>
<dbReference type="SUPFAM" id="SSF81653">
    <property type="entry name" value="Calcium ATPase, transduction domain A"/>
    <property type="match status" value="1"/>
</dbReference>
<dbReference type="InterPro" id="IPR050510">
    <property type="entry name" value="Cation_transp_ATPase_P-type"/>
</dbReference>
<dbReference type="Gene3D" id="3.40.50.1000">
    <property type="entry name" value="HAD superfamily/HAD-like"/>
    <property type="match status" value="1"/>
</dbReference>
<dbReference type="RefSeq" id="WP_241912787.1">
    <property type="nucleotide sequence ID" value="NZ_CP093326.1"/>
</dbReference>
<feature type="transmembrane region" description="Helical" evidence="11">
    <location>
        <begin position="717"/>
        <end position="743"/>
    </location>
</feature>
<accession>A0ABY3W7I5</accession>
<feature type="transmembrane region" description="Helical" evidence="11">
    <location>
        <begin position="241"/>
        <end position="266"/>
    </location>
</feature>
<dbReference type="PRINTS" id="PR00121">
    <property type="entry name" value="NAKATPASE"/>
</dbReference>
<feature type="transmembrane region" description="Helical" evidence="11">
    <location>
        <begin position="755"/>
        <end position="776"/>
    </location>
</feature>
<dbReference type="Proteomes" id="UP000829069">
    <property type="component" value="Chromosome"/>
</dbReference>
<comment type="catalytic activity">
    <reaction evidence="10">
        <text>ATP + H2O = ADP + phosphate + H(+)</text>
        <dbReference type="Rhea" id="RHEA:13065"/>
        <dbReference type="ChEBI" id="CHEBI:15377"/>
        <dbReference type="ChEBI" id="CHEBI:15378"/>
        <dbReference type="ChEBI" id="CHEBI:30616"/>
        <dbReference type="ChEBI" id="CHEBI:43474"/>
        <dbReference type="ChEBI" id="CHEBI:456216"/>
    </reaction>
</comment>
<keyword evidence="7" id="KW-1278">Translocase</keyword>
<dbReference type="Pfam" id="PF00689">
    <property type="entry name" value="Cation_ATPase_C"/>
    <property type="match status" value="1"/>
</dbReference>
<evidence type="ECO:0000256" key="10">
    <source>
        <dbReference type="ARBA" id="ARBA00049360"/>
    </source>
</evidence>
<dbReference type="InterPro" id="IPR036412">
    <property type="entry name" value="HAD-like_sf"/>
</dbReference>
<gene>
    <name evidence="13" type="ORF">MNQ99_09590</name>
</gene>
<keyword evidence="9 11" id="KW-0472">Membrane</keyword>
<dbReference type="Gene3D" id="3.40.1110.10">
    <property type="entry name" value="Calcium-transporting ATPase, cytoplasmic domain N"/>
    <property type="match status" value="1"/>
</dbReference>
<dbReference type="PRINTS" id="PR00119">
    <property type="entry name" value="CATATPASE"/>
</dbReference>
<evidence type="ECO:0000256" key="9">
    <source>
        <dbReference type="ARBA" id="ARBA00023136"/>
    </source>
</evidence>
<feature type="transmembrane region" description="Helical" evidence="11">
    <location>
        <begin position="797"/>
        <end position="822"/>
    </location>
</feature>
<keyword evidence="3" id="KW-1003">Cell membrane</keyword>
<evidence type="ECO:0000259" key="12">
    <source>
        <dbReference type="SMART" id="SM00831"/>
    </source>
</evidence>
<dbReference type="Pfam" id="PF00690">
    <property type="entry name" value="Cation_ATPase_N"/>
    <property type="match status" value="1"/>
</dbReference>
<dbReference type="NCBIfam" id="TIGR01494">
    <property type="entry name" value="ATPase_P-type"/>
    <property type="match status" value="2"/>
</dbReference>
<dbReference type="InterPro" id="IPR044492">
    <property type="entry name" value="P_typ_ATPase_HD_dom"/>
</dbReference>
<reference evidence="13 14" key="1">
    <citation type="submission" date="2022-03" db="EMBL/GenBank/DDBJ databases">
        <title>Isotopic signatures of nitrous oxide derived from detoxification processes.</title>
        <authorList>
            <person name="Behrendt U."/>
            <person name="Buchen C."/>
            <person name="Well R."/>
            <person name="Ulrich A."/>
            <person name="Rohe L."/>
            <person name="Kolb S."/>
            <person name="Schloter M."/>
            <person name="Horn M.A."/>
            <person name="Augustin J."/>
        </authorList>
    </citation>
    <scope>NUCLEOTIDE SEQUENCE [LARGE SCALE GENOMIC DNA]</scope>
    <source>
        <strain evidence="13 14">S4-C24</strain>
    </source>
</reference>
<protein>
    <submittedName>
        <fullName evidence="13">Cation-transporting P-type ATPase</fullName>
    </submittedName>
</protein>
<dbReference type="Pfam" id="PF00122">
    <property type="entry name" value="E1-E2_ATPase"/>
    <property type="match status" value="1"/>
</dbReference>
<dbReference type="InterPro" id="IPR023298">
    <property type="entry name" value="ATPase_P-typ_TM_dom_sf"/>
</dbReference>
<evidence type="ECO:0000256" key="3">
    <source>
        <dbReference type="ARBA" id="ARBA00022475"/>
    </source>
</evidence>
<dbReference type="SUPFAM" id="SSF81660">
    <property type="entry name" value="Metal cation-transporting ATPase, ATP-binding domain N"/>
    <property type="match status" value="1"/>
</dbReference>
<proteinExistence type="inferred from homology"/>
<evidence type="ECO:0000256" key="4">
    <source>
        <dbReference type="ARBA" id="ARBA00022692"/>
    </source>
</evidence>
<evidence type="ECO:0000256" key="6">
    <source>
        <dbReference type="ARBA" id="ARBA00022840"/>
    </source>
</evidence>
<feature type="domain" description="Cation-transporting P-type ATPase N-terminal" evidence="12">
    <location>
        <begin position="1"/>
        <end position="60"/>
    </location>
</feature>
<dbReference type="PANTHER" id="PTHR43294">
    <property type="entry name" value="SODIUM/POTASSIUM-TRANSPORTING ATPASE SUBUNIT ALPHA"/>
    <property type="match status" value="1"/>
</dbReference>
<dbReference type="Pfam" id="PF00702">
    <property type="entry name" value="Hydrolase"/>
    <property type="match status" value="1"/>
</dbReference>